<evidence type="ECO:0000313" key="4">
    <source>
        <dbReference type="Proteomes" id="UP001212411"/>
    </source>
</evidence>
<dbReference type="AlphaFoldDB" id="A0AAE9WGN9"/>
<reference evidence="3 4" key="1">
    <citation type="journal article" date="2023" name="G3 (Bethesda)">
        <title>A high-quality reference genome for the fission yeast Schizosaccharomyces osmophilus.</title>
        <authorList>
            <person name="Jia G.S."/>
            <person name="Zhang W.C."/>
            <person name="Liang Y."/>
            <person name="Liu X.H."/>
            <person name="Rhind N."/>
            <person name="Pidoux A."/>
            <person name="Brysch-Herzberg M."/>
            <person name="Du L.L."/>
        </authorList>
    </citation>
    <scope>NUCLEOTIDE SEQUENCE [LARGE SCALE GENOMIC DNA]</scope>
    <source>
        <strain evidence="3 4">CBS 15793</strain>
    </source>
</reference>
<organism evidence="3 4">
    <name type="scientific">Schizosaccharomyces osmophilus</name>
    <dbReference type="NCBI Taxonomy" id="2545709"/>
    <lineage>
        <taxon>Eukaryota</taxon>
        <taxon>Fungi</taxon>
        <taxon>Dikarya</taxon>
        <taxon>Ascomycota</taxon>
        <taxon>Taphrinomycotina</taxon>
        <taxon>Schizosaccharomycetes</taxon>
        <taxon>Schizosaccharomycetales</taxon>
        <taxon>Schizosaccharomycetaceae</taxon>
        <taxon>Schizosaccharomyces</taxon>
    </lineage>
</organism>
<dbReference type="GO" id="GO:0005737">
    <property type="term" value="C:cytoplasm"/>
    <property type="evidence" value="ECO:0007669"/>
    <property type="project" value="TreeGrafter"/>
</dbReference>
<feature type="compositionally biased region" description="Basic residues" evidence="1">
    <location>
        <begin position="435"/>
        <end position="444"/>
    </location>
</feature>
<protein>
    <submittedName>
        <fullName evidence="3">Nuclear export factor Sac32</fullName>
    </submittedName>
</protein>
<evidence type="ECO:0000259" key="2">
    <source>
        <dbReference type="Pfam" id="PF03399"/>
    </source>
</evidence>
<gene>
    <name evidence="3" type="primary">sac32</name>
    <name evidence="3" type="ORF">SOMG_04102</name>
</gene>
<dbReference type="EMBL" id="CP115613">
    <property type="protein sequence ID" value="WBW74691.1"/>
    <property type="molecule type" value="Genomic_DNA"/>
</dbReference>
<proteinExistence type="predicted"/>
<name>A0AAE9WGN9_9SCHI</name>
<accession>A0AAE9WGN9</accession>
<dbReference type="Proteomes" id="UP001212411">
    <property type="component" value="Chromosome 3"/>
</dbReference>
<dbReference type="RefSeq" id="XP_056038934.1">
    <property type="nucleotide sequence ID" value="XM_056182889.1"/>
</dbReference>
<feature type="region of interest" description="Disordered" evidence="1">
    <location>
        <begin position="433"/>
        <end position="459"/>
    </location>
</feature>
<dbReference type="InterPro" id="IPR045107">
    <property type="entry name" value="SAC3/GANP/THP3"/>
</dbReference>
<sequence>MSLNKKAKSRPRPPMDPSNTAKRRAARSARFSSGTDLKYQTLRKSRMKEQEAFEAQQSKHWQESTILVGTCTQMCPEFEVAERTIQKSIHPYEKHPETHQPDPEFTVKAYHRPAAGKGPILPSDVRPPAILRKTTEYLLQQVLRKHPFHEAHAFVRDRTRAIRQDFSVQSSFTNESIYCHELIARFHIVSLHELKGQPAFSSQQEIEQLSKVLYTLGQLYDYKRMKNQANRHEPEFRAYMVLLSLGDPAISVETLSWSPDLIEKPIVQTALALHSYAQRNNHTEQRFKHVDLSLISSTNTEAAPNFYTRFFKVAKGFKTTFLMACILDMFLPSLRTGALKAMKKSYLSAHANIPFSDLLRILSLPRNEELIKICKSHGLQIEFTDEQPLSVILNKRALIHDPLPEDNEYSYLANTKHPKISISNIICVASDHAKLQRRRSKKDPRKNSSSKRGSNPKIL</sequence>
<dbReference type="KEGG" id="som:SOMG_04102"/>
<dbReference type="PANTHER" id="PTHR12436">
    <property type="entry name" value="80 KDA MCM3-ASSOCIATED PROTEIN"/>
    <property type="match status" value="1"/>
</dbReference>
<dbReference type="Pfam" id="PF03399">
    <property type="entry name" value="SAC3_GANP"/>
    <property type="match status" value="1"/>
</dbReference>
<dbReference type="GeneID" id="80877578"/>
<evidence type="ECO:0000256" key="1">
    <source>
        <dbReference type="SAM" id="MobiDB-lite"/>
    </source>
</evidence>
<dbReference type="PANTHER" id="PTHR12436:SF3">
    <property type="entry name" value="GERMINAL-CENTER ASSOCIATED NUCLEAR PROTEIN"/>
    <property type="match status" value="1"/>
</dbReference>
<dbReference type="GO" id="GO:0006406">
    <property type="term" value="P:mRNA export from nucleus"/>
    <property type="evidence" value="ECO:0007669"/>
    <property type="project" value="TreeGrafter"/>
</dbReference>
<dbReference type="Gene3D" id="1.25.40.990">
    <property type="match status" value="1"/>
</dbReference>
<feature type="region of interest" description="Disordered" evidence="1">
    <location>
        <begin position="1"/>
        <end position="39"/>
    </location>
</feature>
<evidence type="ECO:0000313" key="3">
    <source>
        <dbReference type="EMBL" id="WBW74691.1"/>
    </source>
</evidence>
<keyword evidence="4" id="KW-1185">Reference proteome</keyword>
<feature type="domain" description="SAC3/GANP/THP3 conserved" evidence="2">
    <location>
        <begin position="74"/>
        <end position="382"/>
    </location>
</feature>
<dbReference type="GO" id="GO:0070390">
    <property type="term" value="C:transcription export complex 2"/>
    <property type="evidence" value="ECO:0007669"/>
    <property type="project" value="TreeGrafter"/>
</dbReference>
<feature type="compositionally biased region" description="Basic residues" evidence="1">
    <location>
        <begin position="1"/>
        <end position="11"/>
    </location>
</feature>
<dbReference type="InterPro" id="IPR005062">
    <property type="entry name" value="SAC3/GANP/THP3_conserved"/>
</dbReference>